<sequence>MTAEVASDDTAFTELPHDEQRAALDKAFEAQQGSAWADLGDDEQAETLAAIEQASEETWMADVWQGSEDIRTIPFEIRQLSAGDLDGLDEKLDLFRQAEAAEDEAELREVLGADPHETFEDLAEWINEFLADATTGKVFDARFWRDGETVVGSKTVQVPPGTDIQLLVEIWAYYSEEQERAQKFRHQ</sequence>
<name>A0ABD6B0S4_9EURY</name>
<organism evidence="1 2">
    <name type="scientific">Halomarina rubra</name>
    <dbReference type="NCBI Taxonomy" id="2071873"/>
    <lineage>
        <taxon>Archaea</taxon>
        <taxon>Methanobacteriati</taxon>
        <taxon>Methanobacteriota</taxon>
        <taxon>Stenosarchaea group</taxon>
        <taxon>Halobacteria</taxon>
        <taxon>Halobacteriales</taxon>
        <taxon>Natronomonadaceae</taxon>
        <taxon>Halomarina</taxon>
    </lineage>
</organism>
<proteinExistence type="predicted"/>
<gene>
    <name evidence="1" type="ORF">ACFSBT_20500</name>
</gene>
<protein>
    <recommendedName>
        <fullName evidence="3">Amphi-Trp domain-containing protein</fullName>
    </recommendedName>
</protein>
<dbReference type="AlphaFoldDB" id="A0ABD6B0S4"/>
<comment type="caution">
    <text evidence="1">The sequence shown here is derived from an EMBL/GenBank/DDBJ whole genome shotgun (WGS) entry which is preliminary data.</text>
</comment>
<accession>A0ABD6B0S4</accession>
<dbReference type="Proteomes" id="UP001597187">
    <property type="component" value="Unassembled WGS sequence"/>
</dbReference>
<evidence type="ECO:0008006" key="3">
    <source>
        <dbReference type="Google" id="ProtNLM"/>
    </source>
</evidence>
<keyword evidence="2" id="KW-1185">Reference proteome</keyword>
<dbReference type="EMBL" id="JBHUDC010000008">
    <property type="protein sequence ID" value="MFD1515666.1"/>
    <property type="molecule type" value="Genomic_DNA"/>
</dbReference>
<evidence type="ECO:0000313" key="2">
    <source>
        <dbReference type="Proteomes" id="UP001597187"/>
    </source>
</evidence>
<evidence type="ECO:0000313" key="1">
    <source>
        <dbReference type="EMBL" id="MFD1515666.1"/>
    </source>
</evidence>
<reference evidence="1 2" key="1">
    <citation type="journal article" date="2019" name="Int. J. Syst. Evol. Microbiol.">
        <title>The Global Catalogue of Microorganisms (GCM) 10K type strain sequencing project: providing services to taxonomists for standard genome sequencing and annotation.</title>
        <authorList>
            <consortium name="The Broad Institute Genomics Platform"/>
            <consortium name="The Broad Institute Genome Sequencing Center for Infectious Disease"/>
            <person name="Wu L."/>
            <person name="Ma J."/>
        </authorList>
    </citation>
    <scope>NUCLEOTIDE SEQUENCE [LARGE SCALE GENOMIC DNA]</scope>
    <source>
        <strain evidence="1 2">CGMCC 1.12563</strain>
    </source>
</reference>
<dbReference type="RefSeq" id="WP_250875573.1">
    <property type="nucleotide sequence ID" value="NZ_JALXFV010000008.1"/>
</dbReference>